<comment type="catalytic activity">
    <reaction evidence="8">
        <text>adenosine + phosphate = alpha-D-ribose 1-phosphate + adenine</text>
        <dbReference type="Rhea" id="RHEA:27642"/>
        <dbReference type="ChEBI" id="CHEBI:16335"/>
        <dbReference type="ChEBI" id="CHEBI:16708"/>
        <dbReference type="ChEBI" id="CHEBI:43474"/>
        <dbReference type="ChEBI" id="CHEBI:57720"/>
        <dbReference type="EC" id="2.4.2.1"/>
    </reaction>
    <physiologicalReaction direction="left-to-right" evidence="8">
        <dbReference type="Rhea" id="RHEA:27643"/>
    </physiologicalReaction>
</comment>
<evidence type="ECO:0000256" key="9">
    <source>
        <dbReference type="ARBA" id="ARBA00049893"/>
    </source>
</evidence>
<dbReference type="EMBL" id="JABBGM010000005">
    <property type="protein sequence ID" value="NML94440.1"/>
    <property type="molecule type" value="Genomic_DNA"/>
</dbReference>
<evidence type="ECO:0000256" key="5">
    <source>
        <dbReference type="ARBA" id="ARBA00022801"/>
    </source>
</evidence>
<comment type="catalytic activity">
    <reaction evidence="7">
        <text>adenosine + H2O + H(+) = inosine + NH4(+)</text>
        <dbReference type="Rhea" id="RHEA:24408"/>
        <dbReference type="ChEBI" id="CHEBI:15377"/>
        <dbReference type="ChEBI" id="CHEBI:15378"/>
        <dbReference type="ChEBI" id="CHEBI:16335"/>
        <dbReference type="ChEBI" id="CHEBI:17596"/>
        <dbReference type="ChEBI" id="CHEBI:28938"/>
        <dbReference type="EC" id="3.5.4.4"/>
    </reaction>
    <physiologicalReaction direction="left-to-right" evidence="7">
        <dbReference type="Rhea" id="RHEA:24409"/>
    </physiologicalReaction>
</comment>
<evidence type="ECO:0000256" key="6">
    <source>
        <dbReference type="ARBA" id="ARBA00022833"/>
    </source>
</evidence>
<comment type="catalytic activity">
    <reaction evidence="1">
        <text>inosine + phosphate = alpha-D-ribose 1-phosphate + hypoxanthine</text>
        <dbReference type="Rhea" id="RHEA:27646"/>
        <dbReference type="ChEBI" id="CHEBI:17368"/>
        <dbReference type="ChEBI" id="CHEBI:17596"/>
        <dbReference type="ChEBI" id="CHEBI:43474"/>
        <dbReference type="ChEBI" id="CHEBI:57720"/>
        <dbReference type="EC" id="2.4.2.1"/>
    </reaction>
    <physiologicalReaction direction="left-to-right" evidence="1">
        <dbReference type="Rhea" id="RHEA:27647"/>
    </physiologicalReaction>
</comment>
<dbReference type="SUPFAM" id="SSF64438">
    <property type="entry name" value="CNF1/YfiH-like putative cysteine hydrolases"/>
    <property type="match status" value="1"/>
</dbReference>
<dbReference type="InterPro" id="IPR011324">
    <property type="entry name" value="Cytotoxic_necrot_fac-like_cat"/>
</dbReference>
<protein>
    <recommendedName>
        <fullName evidence="10">Purine nucleoside phosphorylase</fullName>
    </recommendedName>
</protein>
<dbReference type="GO" id="GO:0016787">
    <property type="term" value="F:hydrolase activity"/>
    <property type="evidence" value="ECO:0007669"/>
    <property type="project" value="UniProtKB-KW"/>
</dbReference>
<evidence type="ECO:0000256" key="3">
    <source>
        <dbReference type="ARBA" id="ARBA00022679"/>
    </source>
</evidence>
<comment type="caution">
    <text evidence="11">The sequence shown here is derived from an EMBL/GenBank/DDBJ whole genome shotgun (WGS) entry which is preliminary data.</text>
</comment>
<evidence type="ECO:0000256" key="2">
    <source>
        <dbReference type="ARBA" id="ARBA00007353"/>
    </source>
</evidence>
<keyword evidence="3" id="KW-0808">Transferase</keyword>
<evidence type="ECO:0000313" key="11">
    <source>
        <dbReference type="EMBL" id="NML94440.1"/>
    </source>
</evidence>
<comment type="similarity">
    <text evidence="2 10">Belongs to the purine nucleoside phosphorylase YfiH/LACC1 family.</text>
</comment>
<dbReference type="NCBIfam" id="TIGR00726">
    <property type="entry name" value="peptidoglycan editing factor PgeF"/>
    <property type="match status" value="1"/>
</dbReference>
<dbReference type="InterPro" id="IPR038371">
    <property type="entry name" value="Cu_polyphenol_OxRdtase_sf"/>
</dbReference>
<name>A0A7Y0BPX8_9SPHN</name>
<sequence length="254" mass="26934">MNQPVEVLTHAALAGAAHGFLGRKGGVSEGVVGGLNVSFSEDDPAHTAENRRRVVAAVAPNARLVCCYQVHSADAVTVAEPWGDDARPHADALVTDRPGVLLGILTADCAPVLFHDPRAGVVGAAHAGWKGAIGGVTDATVAAMEALGARREDIAAVVGPCIAQRSYEVDDGFERRFLEADAANQRFFRAGRPDHAWFDLEGYVAERLRAGGVGSVGMLGEDTYAQDDRFYSFRRATHRGEASYGRQISVIGLR</sequence>
<keyword evidence="5" id="KW-0378">Hydrolase</keyword>
<organism evidence="11 12">
    <name type="scientific">Novosphingobium olei</name>
    <dbReference type="NCBI Taxonomy" id="2728851"/>
    <lineage>
        <taxon>Bacteria</taxon>
        <taxon>Pseudomonadati</taxon>
        <taxon>Pseudomonadota</taxon>
        <taxon>Alphaproteobacteria</taxon>
        <taxon>Sphingomonadales</taxon>
        <taxon>Sphingomonadaceae</taxon>
        <taxon>Novosphingobium</taxon>
    </lineage>
</organism>
<dbReference type="GO" id="GO:0017061">
    <property type="term" value="F:S-methyl-5-thioadenosine phosphorylase activity"/>
    <property type="evidence" value="ECO:0007669"/>
    <property type="project" value="UniProtKB-EC"/>
</dbReference>
<dbReference type="PANTHER" id="PTHR30616:SF2">
    <property type="entry name" value="PURINE NUCLEOSIDE PHOSPHORYLASE LACC1"/>
    <property type="match status" value="1"/>
</dbReference>
<reference evidence="11 12" key="1">
    <citation type="submission" date="2020-04" db="EMBL/GenBank/DDBJ databases">
        <title>Novosphingobium sp. TW-4 isolated from soil.</title>
        <authorList>
            <person name="Dahal R.H."/>
            <person name="Chaudhary D.K."/>
        </authorList>
    </citation>
    <scope>NUCLEOTIDE SEQUENCE [LARGE SCALE GENOMIC DNA]</scope>
    <source>
        <strain evidence="11 12">TW-4</strain>
    </source>
</reference>
<evidence type="ECO:0000256" key="4">
    <source>
        <dbReference type="ARBA" id="ARBA00022723"/>
    </source>
</evidence>
<dbReference type="Pfam" id="PF02578">
    <property type="entry name" value="Cu-oxidase_4"/>
    <property type="match status" value="1"/>
</dbReference>
<dbReference type="Gene3D" id="3.60.140.10">
    <property type="entry name" value="CNF1/YfiH-like putative cysteine hydrolases"/>
    <property type="match status" value="1"/>
</dbReference>
<dbReference type="Proteomes" id="UP000583556">
    <property type="component" value="Unassembled WGS sequence"/>
</dbReference>
<keyword evidence="6" id="KW-0862">Zinc</keyword>
<dbReference type="PANTHER" id="PTHR30616">
    <property type="entry name" value="UNCHARACTERIZED PROTEIN YFIH"/>
    <property type="match status" value="1"/>
</dbReference>
<proteinExistence type="inferred from homology"/>
<dbReference type="InterPro" id="IPR003730">
    <property type="entry name" value="Cu_polyphenol_OxRdtase"/>
</dbReference>
<dbReference type="CDD" id="cd16833">
    <property type="entry name" value="YfiH"/>
    <property type="match status" value="1"/>
</dbReference>
<keyword evidence="4" id="KW-0479">Metal-binding</keyword>
<dbReference type="AlphaFoldDB" id="A0A7Y0BPX8"/>
<evidence type="ECO:0000256" key="1">
    <source>
        <dbReference type="ARBA" id="ARBA00000553"/>
    </source>
</evidence>
<accession>A0A7Y0BPX8</accession>
<gene>
    <name evidence="11" type="primary">pgeF</name>
    <name evidence="11" type="ORF">HHL27_12270</name>
</gene>
<comment type="catalytic activity">
    <reaction evidence="9">
        <text>S-methyl-5'-thioadenosine + phosphate = 5-(methylsulfanyl)-alpha-D-ribose 1-phosphate + adenine</text>
        <dbReference type="Rhea" id="RHEA:11852"/>
        <dbReference type="ChEBI" id="CHEBI:16708"/>
        <dbReference type="ChEBI" id="CHEBI:17509"/>
        <dbReference type="ChEBI" id="CHEBI:43474"/>
        <dbReference type="ChEBI" id="CHEBI:58533"/>
        <dbReference type="EC" id="2.4.2.28"/>
    </reaction>
    <physiologicalReaction direction="left-to-right" evidence="9">
        <dbReference type="Rhea" id="RHEA:11853"/>
    </physiologicalReaction>
</comment>
<evidence type="ECO:0000256" key="10">
    <source>
        <dbReference type="RuleBase" id="RU361274"/>
    </source>
</evidence>
<dbReference type="GO" id="GO:0005507">
    <property type="term" value="F:copper ion binding"/>
    <property type="evidence" value="ECO:0007669"/>
    <property type="project" value="TreeGrafter"/>
</dbReference>
<keyword evidence="12" id="KW-1185">Reference proteome</keyword>
<dbReference type="RefSeq" id="WP_169493726.1">
    <property type="nucleotide sequence ID" value="NZ_JABBGM010000005.1"/>
</dbReference>
<evidence type="ECO:0000313" key="12">
    <source>
        <dbReference type="Proteomes" id="UP000583556"/>
    </source>
</evidence>
<evidence type="ECO:0000256" key="8">
    <source>
        <dbReference type="ARBA" id="ARBA00048968"/>
    </source>
</evidence>
<evidence type="ECO:0000256" key="7">
    <source>
        <dbReference type="ARBA" id="ARBA00047989"/>
    </source>
</evidence>